<sequence length="367" mass="42100">MPLPQLTFTRFIAALIVLIFHGARSTYPFTVYPGRYFIEYGHIAVVYFFVLSGFILTITYRSSLERTGALNRGQFWLARFSRIYPLYCFALLMTMFVQTTYYNVSVTPAQLIASLSLMQAWLPSLVTTLNGPGWSLSVEAFFYALFPLLLPLLMNLPNRVLAGLLVICWLSGIGLYHLLDSQPKPVNFSSDEYHNLIYYSPWMHLATFVNGCLSGLLFWRYVRQHKPSPARNRLAWCLLVLGLIGLIVIVPQDRLMMYAQGGMLAPVFILFITGLGLQTDTVLTRLFSWLPLVYLGEISYGLYILQMPVIWLFKKVDPLSLGDTFQRDIFTFAALFLVTIICYHLIERPAQTYIRTRWHPRLAHSNS</sequence>
<reference evidence="3" key="1">
    <citation type="submission" date="2020-09" db="EMBL/GenBank/DDBJ databases">
        <authorList>
            <person name="Kim M.K."/>
        </authorList>
    </citation>
    <scope>NUCLEOTIDE SEQUENCE</scope>
    <source>
        <strain evidence="3">BT704</strain>
    </source>
</reference>
<keyword evidence="3" id="KW-0808">Transferase</keyword>
<dbReference type="EMBL" id="JACXAA010000008">
    <property type="protein sequence ID" value="MBD2755332.1"/>
    <property type="molecule type" value="Genomic_DNA"/>
</dbReference>
<gene>
    <name evidence="3" type="ORF">IC230_20695</name>
</gene>
<feature type="transmembrane region" description="Helical" evidence="1">
    <location>
        <begin position="160"/>
        <end position="179"/>
    </location>
</feature>
<feature type="transmembrane region" description="Helical" evidence="1">
    <location>
        <begin position="134"/>
        <end position="153"/>
    </location>
</feature>
<evidence type="ECO:0000313" key="4">
    <source>
        <dbReference type="Proteomes" id="UP000653797"/>
    </source>
</evidence>
<keyword evidence="3" id="KW-0012">Acyltransferase</keyword>
<keyword evidence="1" id="KW-1133">Transmembrane helix</keyword>
<feature type="transmembrane region" description="Helical" evidence="1">
    <location>
        <begin position="329"/>
        <end position="346"/>
    </location>
</feature>
<feature type="domain" description="Acyltransferase 3" evidence="2">
    <location>
        <begin position="6"/>
        <end position="342"/>
    </location>
</feature>
<evidence type="ECO:0000313" key="3">
    <source>
        <dbReference type="EMBL" id="MBD2755332.1"/>
    </source>
</evidence>
<feature type="transmembrane region" description="Helical" evidence="1">
    <location>
        <begin position="234"/>
        <end position="251"/>
    </location>
</feature>
<dbReference type="GO" id="GO:0016020">
    <property type="term" value="C:membrane"/>
    <property type="evidence" value="ECO:0007669"/>
    <property type="project" value="TreeGrafter"/>
</dbReference>
<dbReference type="PANTHER" id="PTHR23028:SF53">
    <property type="entry name" value="ACYL_TRANSF_3 DOMAIN-CONTAINING PROTEIN"/>
    <property type="match status" value="1"/>
</dbReference>
<accession>A0A927GEZ4</accession>
<dbReference type="GO" id="GO:0016747">
    <property type="term" value="F:acyltransferase activity, transferring groups other than amino-acyl groups"/>
    <property type="evidence" value="ECO:0007669"/>
    <property type="project" value="InterPro"/>
</dbReference>
<name>A0A927GEZ4_9BACT</name>
<dbReference type="InterPro" id="IPR002656">
    <property type="entry name" value="Acyl_transf_3_dom"/>
</dbReference>
<evidence type="ECO:0000256" key="1">
    <source>
        <dbReference type="SAM" id="Phobius"/>
    </source>
</evidence>
<dbReference type="GO" id="GO:0009103">
    <property type="term" value="P:lipopolysaccharide biosynthetic process"/>
    <property type="evidence" value="ECO:0007669"/>
    <property type="project" value="TreeGrafter"/>
</dbReference>
<protein>
    <submittedName>
        <fullName evidence="3">Acyltransferase</fullName>
    </submittedName>
</protein>
<evidence type="ECO:0000259" key="2">
    <source>
        <dbReference type="Pfam" id="PF01757"/>
    </source>
</evidence>
<dbReference type="Proteomes" id="UP000653797">
    <property type="component" value="Unassembled WGS sequence"/>
</dbReference>
<dbReference type="Pfam" id="PF01757">
    <property type="entry name" value="Acyl_transf_3"/>
    <property type="match status" value="1"/>
</dbReference>
<feature type="transmembrane region" description="Helical" evidence="1">
    <location>
        <begin position="199"/>
        <end position="222"/>
    </location>
</feature>
<comment type="caution">
    <text evidence="3">The sequence shown here is derived from an EMBL/GenBank/DDBJ whole genome shotgun (WGS) entry which is preliminary data.</text>
</comment>
<organism evidence="3 4">
    <name type="scientific">Spirosoma validum</name>
    <dbReference type="NCBI Taxonomy" id="2771355"/>
    <lineage>
        <taxon>Bacteria</taxon>
        <taxon>Pseudomonadati</taxon>
        <taxon>Bacteroidota</taxon>
        <taxon>Cytophagia</taxon>
        <taxon>Cytophagales</taxon>
        <taxon>Cytophagaceae</taxon>
        <taxon>Spirosoma</taxon>
    </lineage>
</organism>
<feature type="transmembrane region" description="Helical" evidence="1">
    <location>
        <begin position="41"/>
        <end position="62"/>
    </location>
</feature>
<dbReference type="PANTHER" id="PTHR23028">
    <property type="entry name" value="ACETYLTRANSFERASE"/>
    <property type="match status" value="1"/>
</dbReference>
<dbReference type="RefSeq" id="WP_191040959.1">
    <property type="nucleotide sequence ID" value="NZ_JACXAA010000008.1"/>
</dbReference>
<feature type="transmembrane region" description="Helical" evidence="1">
    <location>
        <begin position="83"/>
        <end position="102"/>
    </location>
</feature>
<dbReference type="InterPro" id="IPR050879">
    <property type="entry name" value="Acyltransferase_3"/>
</dbReference>
<feature type="transmembrane region" description="Helical" evidence="1">
    <location>
        <begin position="257"/>
        <end position="277"/>
    </location>
</feature>
<keyword evidence="1" id="KW-0812">Transmembrane</keyword>
<proteinExistence type="predicted"/>
<keyword evidence="4" id="KW-1185">Reference proteome</keyword>
<dbReference type="AlphaFoldDB" id="A0A927GEZ4"/>
<feature type="transmembrane region" description="Helical" evidence="1">
    <location>
        <begin position="289"/>
        <end position="309"/>
    </location>
</feature>
<keyword evidence="1" id="KW-0472">Membrane</keyword>